<name>A0A1M7MPY3_9FLAO</name>
<sequence length="97" mass="11312">MRSENYLYTPEESVDGLTSYEEQLSLNYDDYLDGSFQAALKASRHYDLELGGLEDDLEDDFESEYDENDWEEESSHKDYAGEYDKNEEQPGAFIILD</sequence>
<evidence type="ECO:0000256" key="1">
    <source>
        <dbReference type="SAM" id="MobiDB-lite"/>
    </source>
</evidence>
<proteinExistence type="predicted"/>
<dbReference type="OrthoDB" id="1366999at2"/>
<gene>
    <name evidence="2" type="ORF">SAMN05444484_11367</name>
</gene>
<reference evidence="3" key="1">
    <citation type="submission" date="2016-11" db="EMBL/GenBank/DDBJ databases">
        <authorList>
            <person name="Varghese N."/>
            <person name="Submissions S."/>
        </authorList>
    </citation>
    <scope>NUCLEOTIDE SEQUENCE [LARGE SCALE GENOMIC DNA]</scope>
    <source>
        <strain evidence="3">DSM 24724</strain>
    </source>
</reference>
<keyword evidence="3" id="KW-1185">Reference proteome</keyword>
<dbReference type="Proteomes" id="UP000184028">
    <property type="component" value="Unassembled WGS sequence"/>
</dbReference>
<evidence type="ECO:0000313" key="2">
    <source>
        <dbReference type="EMBL" id="SHM93005.1"/>
    </source>
</evidence>
<feature type="compositionally biased region" description="Basic and acidic residues" evidence="1">
    <location>
        <begin position="73"/>
        <end position="88"/>
    </location>
</feature>
<evidence type="ECO:0000313" key="3">
    <source>
        <dbReference type="Proteomes" id="UP000184028"/>
    </source>
</evidence>
<feature type="compositionally biased region" description="Acidic residues" evidence="1">
    <location>
        <begin position="53"/>
        <end position="72"/>
    </location>
</feature>
<dbReference type="STRING" id="946677.SAMN05444484_11367"/>
<dbReference type="AlphaFoldDB" id="A0A1M7MPY3"/>
<protein>
    <submittedName>
        <fullName evidence="2">Uncharacterized protein</fullName>
    </submittedName>
</protein>
<feature type="region of interest" description="Disordered" evidence="1">
    <location>
        <begin position="53"/>
        <end position="97"/>
    </location>
</feature>
<dbReference type="EMBL" id="FRBT01000013">
    <property type="protein sequence ID" value="SHM93005.1"/>
    <property type="molecule type" value="Genomic_DNA"/>
</dbReference>
<dbReference type="RefSeq" id="WP_068845599.1">
    <property type="nucleotide sequence ID" value="NZ_FRBT01000013.1"/>
</dbReference>
<accession>A0A1M7MPY3</accession>
<organism evidence="2 3">
    <name type="scientific">Flavobacterium chilense</name>
    <dbReference type="NCBI Taxonomy" id="946677"/>
    <lineage>
        <taxon>Bacteria</taxon>
        <taxon>Pseudomonadati</taxon>
        <taxon>Bacteroidota</taxon>
        <taxon>Flavobacteriia</taxon>
        <taxon>Flavobacteriales</taxon>
        <taxon>Flavobacteriaceae</taxon>
        <taxon>Flavobacterium</taxon>
    </lineage>
</organism>